<dbReference type="InterPro" id="IPR000259">
    <property type="entry name" value="Adhesion_dom_fimbrial"/>
</dbReference>
<dbReference type="AlphaFoldDB" id="A0A1S1HT38"/>
<dbReference type="EMBL" id="LVIE01000068">
    <property type="protein sequence ID" value="OHT25167.1"/>
    <property type="molecule type" value="Genomic_DNA"/>
</dbReference>
<evidence type="ECO:0000259" key="2">
    <source>
        <dbReference type="Pfam" id="PF00419"/>
    </source>
</evidence>
<dbReference type="GO" id="GO:0007155">
    <property type="term" value="P:cell adhesion"/>
    <property type="evidence" value="ECO:0007669"/>
    <property type="project" value="InterPro"/>
</dbReference>
<sequence>MEKKQLRAQLCVRAGMMITLLAAPLSALAVQATFSGTLIGNSPCVVNDNDPIEVDFGDVLIRDVQGQEGSQYSRDVPYTIDCENANTSDAMNLRIGGTPTSWDGYLLRTSKANLGLQFYVDGRIYELNDDYSFSYGYEPTITVAPEGSDSLSDNDDGFFYATASLTVEYQ</sequence>
<protein>
    <recommendedName>
        <fullName evidence="2">Fimbrial-type adhesion domain-containing protein</fullName>
    </recommendedName>
</protein>
<dbReference type="Gene3D" id="2.60.40.1090">
    <property type="entry name" value="Fimbrial-type adhesion domain"/>
    <property type="match status" value="1"/>
</dbReference>
<accession>A0A1S1HT38</accession>
<evidence type="ECO:0000256" key="1">
    <source>
        <dbReference type="SAM" id="SignalP"/>
    </source>
</evidence>
<dbReference type="Proteomes" id="UP000179588">
    <property type="component" value="Unassembled WGS sequence"/>
</dbReference>
<proteinExistence type="predicted"/>
<dbReference type="GO" id="GO:0009289">
    <property type="term" value="C:pilus"/>
    <property type="evidence" value="ECO:0007669"/>
    <property type="project" value="InterPro"/>
</dbReference>
<evidence type="ECO:0000313" key="4">
    <source>
        <dbReference type="Proteomes" id="UP000179588"/>
    </source>
</evidence>
<gene>
    <name evidence="3" type="ORF">A3Q29_15620</name>
</gene>
<dbReference type="InterPro" id="IPR008966">
    <property type="entry name" value="Adhesion_dom_sf"/>
</dbReference>
<organism evidence="3 4">
    <name type="scientific">Providencia stuartii</name>
    <dbReference type="NCBI Taxonomy" id="588"/>
    <lineage>
        <taxon>Bacteria</taxon>
        <taxon>Pseudomonadati</taxon>
        <taxon>Pseudomonadota</taxon>
        <taxon>Gammaproteobacteria</taxon>
        <taxon>Enterobacterales</taxon>
        <taxon>Morganellaceae</taxon>
        <taxon>Providencia</taxon>
    </lineage>
</organism>
<feature type="signal peptide" evidence="1">
    <location>
        <begin position="1"/>
        <end position="29"/>
    </location>
</feature>
<keyword evidence="1" id="KW-0732">Signal</keyword>
<comment type="caution">
    <text evidence="3">The sequence shown here is derived from an EMBL/GenBank/DDBJ whole genome shotgun (WGS) entry which is preliminary data.</text>
</comment>
<dbReference type="SUPFAM" id="SSF49401">
    <property type="entry name" value="Bacterial adhesins"/>
    <property type="match status" value="1"/>
</dbReference>
<name>A0A1S1HT38_PROST</name>
<dbReference type="OrthoDB" id="7018672at2"/>
<dbReference type="RefSeq" id="WP_070925972.1">
    <property type="nucleotide sequence ID" value="NZ_CP067099.1"/>
</dbReference>
<dbReference type="Pfam" id="PF00419">
    <property type="entry name" value="Fimbrial"/>
    <property type="match status" value="1"/>
</dbReference>
<keyword evidence="4" id="KW-1185">Reference proteome</keyword>
<evidence type="ECO:0000313" key="3">
    <source>
        <dbReference type="EMBL" id="OHT25167.1"/>
    </source>
</evidence>
<feature type="chain" id="PRO_5010382994" description="Fimbrial-type adhesion domain-containing protein" evidence="1">
    <location>
        <begin position="30"/>
        <end position="170"/>
    </location>
</feature>
<reference evidence="3 4" key="1">
    <citation type="submission" date="2016-03" db="EMBL/GenBank/DDBJ databases">
        <title>Genome sequence of Providencia stuartii strain, isolated from the salivary glands of larval Lucilia sericata.</title>
        <authorList>
            <person name="Yuan Y."/>
            <person name="Zhang Y."/>
            <person name="Fu S."/>
            <person name="Crippen T.L."/>
            <person name="Visi D."/>
            <person name="Benbow M.E."/>
            <person name="Allen M."/>
            <person name="Tomberlin J.K."/>
            <person name="Sze S.-H."/>
            <person name="Tarone A.M."/>
        </authorList>
    </citation>
    <scope>NUCLEOTIDE SEQUENCE [LARGE SCALE GENOMIC DNA]</scope>
    <source>
        <strain evidence="3 4">Crippen</strain>
    </source>
</reference>
<feature type="domain" description="Fimbrial-type adhesion" evidence="2">
    <location>
        <begin position="34"/>
        <end position="170"/>
    </location>
</feature>
<dbReference type="InterPro" id="IPR036937">
    <property type="entry name" value="Adhesion_dom_fimbrial_sf"/>
</dbReference>